<dbReference type="Gene3D" id="3.40.109.40">
    <property type="match status" value="1"/>
</dbReference>
<protein>
    <recommendedName>
        <fullName evidence="3">AdoMet activation domain-containing protein</fullName>
    </recommendedName>
</protein>
<dbReference type="HOGENOM" id="CLU_111890_0_0_9"/>
<evidence type="ECO:0000313" key="1">
    <source>
        <dbReference type="EMBL" id="AKA69538.1"/>
    </source>
</evidence>
<evidence type="ECO:0008006" key="3">
    <source>
        <dbReference type="Google" id="ProtNLM"/>
    </source>
</evidence>
<dbReference type="InterPro" id="IPR037010">
    <property type="entry name" value="VitB12-dep_Met_synth_activ_sf"/>
</dbReference>
<dbReference type="Proteomes" id="UP000033115">
    <property type="component" value="Chromosome"/>
</dbReference>
<name>A0A0E3M9F9_CLOSL</name>
<dbReference type="SUPFAM" id="SSF56507">
    <property type="entry name" value="Methionine synthase activation domain-like"/>
    <property type="match status" value="1"/>
</dbReference>
<evidence type="ECO:0000313" key="2">
    <source>
        <dbReference type="Proteomes" id="UP000033115"/>
    </source>
</evidence>
<dbReference type="RefSeq" id="WP_029163481.1">
    <property type="nucleotide sequence ID" value="NZ_CP009933.1"/>
</dbReference>
<dbReference type="KEGG" id="csq:CSCA_2413"/>
<sequence>MYIVSDFKFQLNKTKIINAVKSYCQTPPYEELSKIYDNLLPALREISKPIGIFKIDNQIGEINSTVLNKCSHIVYALVTIGEGSVKKVDNLFEEGKFYEALLLDAMASSYLFSVSSEFFNTIYETAKNMNLGLTCKIAPGDGEIDLEYQKDIVDKFANEDIHGISIIDKYMIYPSKSMSYVYGADKSIAFNRRDHSCENCYNKFCTMRDTSGSVKGPFLKESNCA</sequence>
<dbReference type="EMBL" id="CP009933">
    <property type="protein sequence ID" value="AKA69538.1"/>
    <property type="molecule type" value="Genomic_DNA"/>
</dbReference>
<organism evidence="1 2">
    <name type="scientific">Clostridium scatologenes</name>
    <dbReference type="NCBI Taxonomy" id="1548"/>
    <lineage>
        <taxon>Bacteria</taxon>
        <taxon>Bacillati</taxon>
        <taxon>Bacillota</taxon>
        <taxon>Clostridia</taxon>
        <taxon>Eubacteriales</taxon>
        <taxon>Clostridiaceae</taxon>
        <taxon>Clostridium</taxon>
    </lineage>
</organism>
<reference evidence="1 2" key="1">
    <citation type="journal article" date="2015" name="J. Biotechnol.">
        <title>Complete genome sequence of a malodorant-producing acetogen, Clostridium scatologenes ATCC 25775(T).</title>
        <authorList>
            <person name="Zhu Z."/>
            <person name="Guo T."/>
            <person name="Zheng H."/>
            <person name="Song T."/>
            <person name="Ouyang P."/>
            <person name="Xie J."/>
        </authorList>
    </citation>
    <scope>NUCLEOTIDE SEQUENCE [LARGE SCALE GENOMIC DNA]</scope>
    <source>
        <strain evidence="1 2">ATCC 25775</strain>
    </source>
</reference>
<keyword evidence="2" id="KW-1185">Reference proteome</keyword>
<dbReference type="STRING" id="1548.CSCA_2413"/>
<proteinExistence type="predicted"/>
<accession>A0A0E3M9F9</accession>
<dbReference type="AlphaFoldDB" id="A0A0E3M9F9"/>
<dbReference type="GO" id="GO:0008705">
    <property type="term" value="F:methionine synthase activity"/>
    <property type="evidence" value="ECO:0007669"/>
    <property type="project" value="InterPro"/>
</dbReference>
<gene>
    <name evidence="1" type="ORF">CSCA_2413</name>
</gene>